<comment type="pathway">
    <text evidence="10">Lipid metabolism; phospholipid metabolism.</text>
</comment>
<comment type="catalytic activity">
    <reaction evidence="10">
        <text>an acyl phosphate + sn-glycerol 3-phosphate = a 1-acyl-sn-glycero-3-phosphate + phosphate</text>
        <dbReference type="Rhea" id="RHEA:34075"/>
        <dbReference type="ChEBI" id="CHEBI:43474"/>
        <dbReference type="ChEBI" id="CHEBI:57597"/>
        <dbReference type="ChEBI" id="CHEBI:57970"/>
        <dbReference type="ChEBI" id="CHEBI:59918"/>
        <dbReference type="EC" id="2.3.1.275"/>
    </reaction>
</comment>
<keyword evidence="12" id="KW-1185">Reference proteome</keyword>
<dbReference type="Pfam" id="PF02660">
    <property type="entry name" value="G3P_acyltransf"/>
    <property type="match status" value="1"/>
</dbReference>
<comment type="subcellular location">
    <subcellularLocation>
        <location evidence="10">Cell membrane</location>
        <topology evidence="10">Multi-pass membrane protein</topology>
    </subcellularLocation>
</comment>
<keyword evidence="2 10" id="KW-0444">Lipid biosynthesis</keyword>
<evidence type="ECO:0000256" key="7">
    <source>
        <dbReference type="ARBA" id="ARBA00023136"/>
    </source>
</evidence>
<dbReference type="AlphaFoldDB" id="A0A5J4KL44"/>
<dbReference type="SMART" id="SM01207">
    <property type="entry name" value="G3P_acyltransf"/>
    <property type="match status" value="1"/>
</dbReference>
<evidence type="ECO:0000256" key="4">
    <source>
        <dbReference type="ARBA" id="ARBA00022692"/>
    </source>
</evidence>
<reference evidence="11 12" key="1">
    <citation type="submission" date="2019-10" db="EMBL/GenBank/DDBJ databases">
        <title>Dictyobacter vulcani sp. nov., within the class Ktedonobacteria, isolated from soil of volcanic Mt. Zao.</title>
        <authorList>
            <person name="Zheng Y."/>
            <person name="Wang C.M."/>
            <person name="Sakai Y."/>
            <person name="Abe K."/>
            <person name="Yokota A."/>
            <person name="Yabe S."/>
        </authorList>
    </citation>
    <scope>NUCLEOTIDE SEQUENCE [LARGE SCALE GENOMIC DNA]</scope>
    <source>
        <strain evidence="11 12">W12</strain>
    </source>
</reference>
<keyword evidence="5 10" id="KW-1133">Transmembrane helix</keyword>
<name>A0A5J4KL44_9CHLR</name>
<dbReference type="PANTHER" id="PTHR30309:SF0">
    <property type="entry name" value="GLYCEROL-3-PHOSPHATE ACYLTRANSFERASE-RELATED"/>
    <property type="match status" value="1"/>
</dbReference>
<feature type="transmembrane region" description="Helical" evidence="10">
    <location>
        <begin position="161"/>
        <end position="183"/>
    </location>
</feature>
<accession>A0A5J4KL44</accession>
<keyword evidence="1 10" id="KW-1003">Cell membrane</keyword>
<evidence type="ECO:0000313" key="11">
    <source>
        <dbReference type="EMBL" id="GER87140.1"/>
    </source>
</evidence>
<keyword evidence="9 10" id="KW-1208">Phospholipid metabolism</keyword>
<keyword evidence="8 10" id="KW-0594">Phospholipid biosynthesis</keyword>
<evidence type="ECO:0000256" key="2">
    <source>
        <dbReference type="ARBA" id="ARBA00022516"/>
    </source>
</evidence>
<comment type="subunit">
    <text evidence="10">Probably interacts with PlsX.</text>
</comment>
<dbReference type="EC" id="2.3.1.275" evidence="10"/>
<comment type="caution">
    <text evidence="11">The sequence shown here is derived from an EMBL/GenBank/DDBJ whole genome shotgun (WGS) entry which is preliminary data.</text>
</comment>
<dbReference type="NCBIfam" id="TIGR00023">
    <property type="entry name" value="glycerol-3-phosphate 1-O-acyltransferase PlsY"/>
    <property type="match status" value="1"/>
</dbReference>
<keyword evidence="6 10" id="KW-0443">Lipid metabolism</keyword>
<dbReference type="RefSeq" id="WP_151755171.1">
    <property type="nucleotide sequence ID" value="NZ_BKZW01000001.1"/>
</dbReference>
<feature type="transmembrane region" description="Helical" evidence="10">
    <location>
        <begin position="130"/>
        <end position="149"/>
    </location>
</feature>
<dbReference type="EMBL" id="BKZW01000001">
    <property type="protein sequence ID" value="GER87140.1"/>
    <property type="molecule type" value="Genomic_DNA"/>
</dbReference>
<dbReference type="GO" id="GO:0005886">
    <property type="term" value="C:plasma membrane"/>
    <property type="evidence" value="ECO:0007669"/>
    <property type="project" value="UniProtKB-SubCell"/>
</dbReference>
<keyword evidence="3 10" id="KW-0808">Transferase</keyword>
<keyword evidence="7 10" id="KW-0472">Membrane</keyword>
<keyword evidence="4 10" id="KW-0812">Transmembrane</keyword>
<evidence type="ECO:0000256" key="9">
    <source>
        <dbReference type="ARBA" id="ARBA00023264"/>
    </source>
</evidence>
<gene>
    <name evidence="11" type="primary">plsY2</name>
    <name evidence="10" type="synonym">plsY</name>
    <name evidence="11" type="ORF">KDW_13020</name>
</gene>
<dbReference type="HAMAP" id="MF_01043">
    <property type="entry name" value="PlsY"/>
    <property type="match status" value="1"/>
</dbReference>
<dbReference type="PANTHER" id="PTHR30309">
    <property type="entry name" value="INNER MEMBRANE PROTEIN YGIH"/>
    <property type="match status" value="1"/>
</dbReference>
<keyword evidence="11" id="KW-0012">Acyltransferase</keyword>
<sequence length="241" mass="25619">MGLALDVDQTKEKSMPNIIGSLIITALMAYLWGSIPAGYWMGKVLRGKDYDIRDHGSRKIGATNVQRTLGTGPALIVLVIDLSKGIGPALLATFVPFFYGGGWGILVAGLAALLGHCYPIFIGFKGGRGVLTGAGALLICSPLTFLLAAITTISTVRIWKYVSLGSIVGSATGIICGIIFYVLGVLRPGFFAAVSLPQMVYMIIAPSLIIIFHRDNIDRLLAGKERKFGQKVADTEASTTK</sequence>
<evidence type="ECO:0000256" key="8">
    <source>
        <dbReference type="ARBA" id="ARBA00023209"/>
    </source>
</evidence>
<feature type="transmembrane region" description="Helical" evidence="10">
    <location>
        <begin position="105"/>
        <end position="124"/>
    </location>
</feature>
<organism evidence="11 12">
    <name type="scientific">Dictyobacter vulcani</name>
    <dbReference type="NCBI Taxonomy" id="2607529"/>
    <lineage>
        <taxon>Bacteria</taxon>
        <taxon>Bacillati</taxon>
        <taxon>Chloroflexota</taxon>
        <taxon>Ktedonobacteria</taxon>
        <taxon>Ktedonobacterales</taxon>
        <taxon>Dictyobacteraceae</taxon>
        <taxon>Dictyobacter</taxon>
    </lineage>
</organism>
<evidence type="ECO:0000256" key="1">
    <source>
        <dbReference type="ARBA" id="ARBA00022475"/>
    </source>
</evidence>
<evidence type="ECO:0000256" key="5">
    <source>
        <dbReference type="ARBA" id="ARBA00022989"/>
    </source>
</evidence>
<feature type="transmembrane region" description="Helical" evidence="10">
    <location>
        <begin position="189"/>
        <end position="212"/>
    </location>
</feature>
<comment type="similarity">
    <text evidence="10">Belongs to the PlsY family.</text>
</comment>
<proteinExistence type="inferred from homology"/>
<protein>
    <recommendedName>
        <fullName evidence="10">Glycerol-3-phosphate acyltransferase</fullName>
    </recommendedName>
    <alternativeName>
        <fullName evidence="10">Acyl-PO4 G3P acyltransferase</fullName>
    </alternativeName>
    <alternativeName>
        <fullName evidence="10">Acyl-phosphate--glycerol-3-phosphate acyltransferase</fullName>
    </alternativeName>
    <alternativeName>
        <fullName evidence="10">G3P acyltransferase</fullName>
        <shortName evidence="10">GPAT</shortName>
        <ecNumber evidence="10">2.3.1.275</ecNumber>
    </alternativeName>
    <alternativeName>
        <fullName evidence="10">Lysophosphatidic acid synthase</fullName>
        <shortName evidence="10">LPA synthase</shortName>
    </alternativeName>
</protein>
<feature type="transmembrane region" description="Helical" evidence="10">
    <location>
        <begin position="18"/>
        <end position="41"/>
    </location>
</feature>
<dbReference type="InterPro" id="IPR003811">
    <property type="entry name" value="G3P_acylTferase_PlsY"/>
</dbReference>
<evidence type="ECO:0000313" key="12">
    <source>
        <dbReference type="Proteomes" id="UP000326912"/>
    </source>
</evidence>
<dbReference type="UniPathway" id="UPA00085"/>
<evidence type="ECO:0000256" key="10">
    <source>
        <dbReference type="HAMAP-Rule" id="MF_01043"/>
    </source>
</evidence>
<feature type="transmembrane region" description="Helical" evidence="10">
    <location>
        <begin position="74"/>
        <end position="98"/>
    </location>
</feature>
<dbReference type="GO" id="GO:0043772">
    <property type="term" value="F:acyl-phosphate glycerol-3-phosphate acyltransferase activity"/>
    <property type="evidence" value="ECO:0007669"/>
    <property type="project" value="UniProtKB-UniRule"/>
</dbReference>
<dbReference type="Proteomes" id="UP000326912">
    <property type="component" value="Unassembled WGS sequence"/>
</dbReference>
<evidence type="ECO:0000256" key="6">
    <source>
        <dbReference type="ARBA" id="ARBA00023098"/>
    </source>
</evidence>
<comment type="function">
    <text evidence="10">Catalyzes the transfer of an acyl group from acyl-phosphate (acyl-PO(4)) to glycerol-3-phosphate (G3P) to form lysophosphatidic acid (LPA). This enzyme utilizes acyl-phosphate as fatty acyl donor, but not acyl-CoA or acyl-ACP.</text>
</comment>
<evidence type="ECO:0000256" key="3">
    <source>
        <dbReference type="ARBA" id="ARBA00022679"/>
    </source>
</evidence>
<dbReference type="GO" id="GO:0008654">
    <property type="term" value="P:phospholipid biosynthetic process"/>
    <property type="evidence" value="ECO:0007669"/>
    <property type="project" value="UniProtKB-UniRule"/>
</dbReference>